<keyword evidence="1" id="KW-0614">Plasmid</keyword>
<protein>
    <submittedName>
        <fullName evidence="1">ORF67</fullName>
    </submittedName>
</protein>
<dbReference type="RefSeq" id="WP_010891122.1">
    <property type="nucleotide sequence ID" value="NC_002101.1"/>
</dbReference>
<name>O05473_SACIS</name>
<dbReference type="EMBL" id="U93082">
    <property type="protein sequence ID" value="AAB51527.1"/>
    <property type="molecule type" value="Genomic_DNA"/>
</dbReference>
<evidence type="ECO:0000313" key="1">
    <source>
        <dbReference type="EMBL" id="AAB51527.1"/>
    </source>
</evidence>
<accession>O05473</accession>
<dbReference type="AlphaFoldDB" id="O05473"/>
<reference evidence="1" key="1">
    <citation type="journal article" date="1998" name="Extremophiles">
        <title>Sulfolobus islandicus plasmids pRN1 and pRN2 share distant but common evolutionary ancestry.</title>
        <authorList>
            <person name="Keeling P.J."/>
            <person name="Klenk H.-P."/>
            <person name="Singh R.K."/>
            <person name="Schenk M.E."/>
            <person name="Sensen C.W."/>
            <person name="Zillig W."/>
            <person name="Doolittle W.F."/>
        </authorList>
    </citation>
    <scope>NUCLEOTIDE SEQUENCE</scope>
    <source>
        <strain evidence="1">REN1H1</strain>
        <plasmid evidence="1">pRN2</plasmid>
    </source>
</reference>
<sequence>MDIIEIIKLYNPKFSLNKKNVFMIPVEYLDEVQKLADSYNAKTEVLKRIRKYAFVKWTPCEEVKELS</sequence>
<organism evidence="1">
    <name type="scientific">Saccharolobus islandicus</name>
    <name type="common">Sulfolobus islandicus</name>
    <dbReference type="NCBI Taxonomy" id="43080"/>
    <lineage>
        <taxon>Archaea</taxon>
        <taxon>Thermoproteota</taxon>
        <taxon>Thermoprotei</taxon>
        <taxon>Sulfolobales</taxon>
        <taxon>Sulfolobaceae</taxon>
        <taxon>Saccharolobus</taxon>
    </lineage>
</organism>
<geneLocation type="plasmid" evidence="1">
    <name>pRN2</name>
</geneLocation>
<proteinExistence type="predicted"/>